<dbReference type="EMBL" id="AACQHW010000004">
    <property type="protein sequence ID" value="EAL6850826.1"/>
    <property type="molecule type" value="Genomic_DNA"/>
</dbReference>
<evidence type="ECO:0000313" key="7">
    <source>
        <dbReference type="EMBL" id="EAK5102938.1"/>
    </source>
</evidence>
<dbReference type="EMBL" id="AABUYW010000001">
    <property type="protein sequence ID" value="EAJ1076184.1"/>
    <property type="molecule type" value="Genomic_DNA"/>
</dbReference>
<feature type="signal peptide" evidence="1">
    <location>
        <begin position="1"/>
        <end position="19"/>
    </location>
</feature>
<evidence type="ECO:0000313" key="9">
    <source>
        <dbReference type="EMBL" id="EAL8415979.1"/>
    </source>
</evidence>
<feature type="chain" id="PRO_5044097869" description="Lipoprotein" evidence="1">
    <location>
        <begin position="20"/>
        <end position="160"/>
    </location>
</feature>
<sequence length="160" mass="18979">MRKIFIFFLILFFSACALKNQDYSSQKMKVVFSTPTIKINDFGFLKKENKALNLEVYKLGQAFFKLKIREDICLNSVCYSKMVFNQKFFKNAYYEDILKDILEAKPLWNGKNMQKTQCGFNQNLNSANYEIFYEVCDNKISFVDRISRIKIVLMNFKDKI</sequence>
<reference evidence="5 13" key="2">
    <citation type="submission" date="2018-05" db="EMBL/GenBank/DDBJ databases">
        <authorList>
            <consortium name="GenomeTrakr network: Whole genome sequencing for foodborne pathogen traceback"/>
        </authorList>
    </citation>
    <scope>NUCLEOTIDE SEQUENCE [LARGE SCALE GENOMIC DNA]</scope>
    <source>
        <strain evidence="5 13">NC_C6016</strain>
    </source>
</reference>
<evidence type="ECO:0000313" key="19">
    <source>
        <dbReference type="Proteomes" id="UP000576616"/>
    </source>
</evidence>
<dbReference type="Proteomes" id="UP000365807">
    <property type="component" value="Unassembled WGS sequence"/>
</dbReference>
<dbReference type="AlphaFoldDB" id="A0A5T1KJZ9"/>
<evidence type="ECO:0000313" key="8">
    <source>
        <dbReference type="EMBL" id="EAL6850826.1"/>
    </source>
</evidence>
<dbReference type="Proteomes" id="UP000333665">
    <property type="component" value="Unassembled WGS sequence"/>
</dbReference>
<evidence type="ECO:0000313" key="11">
    <source>
        <dbReference type="Proteomes" id="UP000333665"/>
    </source>
</evidence>
<evidence type="ECO:0000256" key="1">
    <source>
        <dbReference type="SAM" id="SignalP"/>
    </source>
</evidence>
<evidence type="ECO:0000313" key="3">
    <source>
        <dbReference type="EMBL" id="EAJ1076184.1"/>
    </source>
</evidence>
<organism evidence="2 19">
    <name type="scientific">Campylobacter coli</name>
    <dbReference type="NCBI Taxonomy" id="195"/>
    <lineage>
        <taxon>Bacteria</taxon>
        <taxon>Pseudomonadati</taxon>
        <taxon>Campylobacterota</taxon>
        <taxon>Epsilonproteobacteria</taxon>
        <taxon>Campylobacterales</taxon>
        <taxon>Campylobacteraceae</taxon>
        <taxon>Campylobacter</taxon>
    </lineage>
</organism>
<name>A0A5T1KJZ9_CAMCO</name>
<dbReference type="Proteomes" id="UP000382436">
    <property type="component" value="Unassembled WGS sequence"/>
</dbReference>
<dbReference type="EMBL" id="AACBVJ010000007">
    <property type="protein sequence ID" value="EAJ9197419.1"/>
    <property type="molecule type" value="Genomic_DNA"/>
</dbReference>
<keyword evidence="1" id="KW-0732">Signal</keyword>
<dbReference type="EMBL" id="AACRQU010000001">
    <property type="protein sequence ID" value="EAL8415979.1"/>
    <property type="molecule type" value="Genomic_DNA"/>
</dbReference>
<evidence type="ECO:0000313" key="4">
    <source>
        <dbReference type="EMBL" id="EAJ9197419.1"/>
    </source>
</evidence>
<evidence type="ECO:0008006" key="20">
    <source>
        <dbReference type="Google" id="ProtNLM"/>
    </source>
</evidence>
<proteinExistence type="predicted"/>
<evidence type="ECO:0000313" key="15">
    <source>
        <dbReference type="Proteomes" id="UP000382436"/>
    </source>
</evidence>
<protein>
    <recommendedName>
        <fullName evidence="20">Lipoprotein</fullName>
    </recommendedName>
</protein>
<reference evidence="16 18" key="1">
    <citation type="submission" date="2018-05" db="EMBL/GenBank/DDBJ databases">
        <authorList>
            <consortium name="NARMS: The National Antimicrobial Resistance Monitoring System"/>
        </authorList>
    </citation>
    <scope>NUCLEOTIDE SEQUENCE [LARGE SCALE GENOMIC DNA]</scope>
    <source>
        <strain evidence="10 17">CVM N17C171</strain>
        <strain evidence="8 12">CVM N17C548</strain>
        <strain evidence="6 14">FSIS11807978</strain>
        <strain evidence="9 11">FSIS11812579</strain>
        <strain evidence="3 18">FSIS1609200</strain>
        <strain evidence="7 16">FSIS1711007</strain>
    </source>
</reference>
<evidence type="ECO:0000313" key="10">
    <source>
        <dbReference type="EMBL" id="EAL9204610.1"/>
    </source>
</evidence>
<evidence type="ECO:0000313" key="18">
    <source>
        <dbReference type="Proteomes" id="UP000557830"/>
    </source>
</evidence>
<evidence type="ECO:0000313" key="5">
    <source>
        <dbReference type="EMBL" id="EAK1509084.1"/>
    </source>
</evidence>
<dbReference type="EMBL" id="AACGUZ010000002">
    <property type="protein sequence ID" value="EAK5102938.1"/>
    <property type="molecule type" value="Genomic_DNA"/>
</dbReference>
<dbReference type="EMBL" id="AACGFG010000003">
    <property type="protein sequence ID" value="EAK4357913.1"/>
    <property type="molecule type" value="Genomic_DNA"/>
</dbReference>
<dbReference type="Proteomes" id="UP000352088">
    <property type="component" value="Unassembled WGS sequence"/>
</dbReference>
<dbReference type="Proteomes" id="UP000411403">
    <property type="component" value="Unassembled WGS sequence"/>
</dbReference>
<dbReference type="Proteomes" id="UP000576616">
    <property type="component" value="Unassembled WGS sequence"/>
</dbReference>
<dbReference type="PROSITE" id="PS51257">
    <property type="entry name" value="PROKAR_LIPOPROTEIN"/>
    <property type="match status" value="1"/>
</dbReference>
<reference evidence="2 19" key="3">
    <citation type="submission" date="2019-01" db="EMBL/GenBank/DDBJ databases">
        <authorList>
            <consortium name="PulseNet: The National Subtyping Network for Foodborne Disease Surveillance"/>
            <person name="Tarr C.L."/>
            <person name="Trees E."/>
            <person name="Katz L.S."/>
            <person name="Carleton-Romer H.A."/>
            <person name="Stroika S."/>
            <person name="Kucerova Z."/>
            <person name="Roache K.F."/>
            <person name="Sabol A.L."/>
            <person name="Besser J."/>
            <person name="Gerner-Smidt P."/>
        </authorList>
    </citation>
    <scope>NUCLEOTIDE SEQUENCE [LARGE SCALE GENOMIC DNA]</scope>
    <source>
        <strain evidence="4 15">PNUSAC001435</strain>
        <strain evidence="2 19">PNUSAC007828</strain>
    </source>
</reference>
<dbReference type="EMBL" id="AABKAB010000002">
    <property type="protein sequence ID" value="EAH8156636.1"/>
    <property type="molecule type" value="Genomic_DNA"/>
</dbReference>
<dbReference type="Proteomes" id="UP000557830">
    <property type="component" value="Unassembled WGS sequence"/>
</dbReference>
<comment type="caution">
    <text evidence="2">The sequence shown here is derived from an EMBL/GenBank/DDBJ whole genome shotgun (WGS) entry which is preliminary data.</text>
</comment>
<dbReference type="EMBL" id="AACSIE010000004">
    <property type="protein sequence ID" value="EAL9204610.1"/>
    <property type="molecule type" value="Genomic_DNA"/>
</dbReference>
<evidence type="ECO:0000313" key="2">
    <source>
        <dbReference type="EMBL" id="EAH8156636.1"/>
    </source>
</evidence>
<dbReference type="Proteomes" id="UP000361993">
    <property type="component" value="Unassembled WGS sequence"/>
</dbReference>
<evidence type="ECO:0000313" key="16">
    <source>
        <dbReference type="Proteomes" id="UP000409545"/>
    </source>
</evidence>
<evidence type="ECO:0000313" key="14">
    <source>
        <dbReference type="Proteomes" id="UP000365807"/>
    </source>
</evidence>
<dbReference type="Proteomes" id="UP000409545">
    <property type="component" value="Unassembled WGS sequence"/>
</dbReference>
<dbReference type="EMBL" id="AACDUL010000002">
    <property type="protein sequence ID" value="EAK1509084.1"/>
    <property type="molecule type" value="Genomic_DNA"/>
</dbReference>
<evidence type="ECO:0000313" key="6">
    <source>
        <dbReference type="EMBL" id="EAK4357913.1"/>
    </source>
</evidence>
<gene>
    <name evidence="7" type="ORF">B9Q54_01425</name>
    <name evidence="3" type="ORF">BU953_00855</name>
    <name evidence="4" type="ORF">BZ274_04390</name>
    <name evidence="6" type="ORF">C6T04_03070</name>
    <name evidence="5" type="ORF">CJD00_02135</name>
    <name evidence="8" type="ORF">DSX26_05005</name>
    <name evidence="9" type="ORF">DYF97_00875</name>
    <name evidence="10" type="ORF">DYU70_05475</name>
    <name evidence="2" type="ORF">ES716_01555</name>
</gene>
<evidence type="ECO:0000313" key="13">
    <source>
        <dbReference type="Proteomes" id="UP000361993"/>
    </source>
</evidence>
<evidence type="ECO:0000313" key="17">
    <source>
        <dbReference type="Proteomes" id="UP000411403"/>
    </source>
</evidence>
<dbReference type="OrthoDB" id="5373103at2"/>
<dbReference type="RefSeq" id="WP_002780699.1">
    <property type="nucleotide sequence ID" value="NZ_AANHVQ020000005.1"/>
</dbReference>
<evidence type="ECO:0000313" key="12">
    <source>
        <dbReference type="Proteomes" id="UP000352088"/>
    </source>
</evidence>
<accession>A0A5T1KJZ9</accession>